<dbReference type="AlphaFoldDB" id="A0AAV5AIE9"/>
<protein>
    <submittedName>
        <fullName evidence="1">Uncharacterized protein</fullName>
    </submittedName>
</protein>
<reference evidence="1" key="1">
    <citation type="submission" date="2021-10" db="EMBL/GenBank/DDBJ databases">
        <title>De novo Genome Assembly of Clathrus columnatus (Basidiomycota, Fungi) Using Illumina and Nanopore Sequence Data.</title>
        <authorList>
            <person name="Ogiso-Tanaka E."/>
            <person name="Itagaki H."/>
            <person name="Hosoya T."/>
            <person name="Hosaka K."/>
        </authorList>
    </citation>
    <scope>NUCLEOTIDE SEQUENCE</scope>
    <source>
        <strain evidence="1">MO-923</strain>
    </source>
</reference>
<evidence type="ECO:0000313" key="1">
    <source>
        <dbReference type="EMBL" id="GJJ12701.1"/>
    </source>
</evidence>
<sequence>MSAESTPEDYYDHQAAADLLLFRNEKNMKALRLEVPDLQKEFSDGVYIGKGKHPPSIRVTNPPGSLYYDKVSDFEQYQNGKDVNHRYTVTKYTNSKNKIFIIVKFTSDTKTNYAMV</sequence>
<name>A0AAV5AIE9_9AGAM</name>
<accession>A0AAV5AIE9</accession>
<dbReference type="Proteomes" id="UP001050691">
    <property type="component" value="Unassembled WGS sequence"/>
</dbReference>
<evidence type="ECO:0000313" key="2">
    <source>
        <dbReference type="Proteomes" id="UP001050691"/>
    </source>
</evidence>
<gene>
    <name evidence="1" type="ORF">Clacol_006945</name>
</gene>
<organism evidence="1 2">
    <name type="scientific">Clathrus columnatus</name>
    <dbReference type="NCBI Taxonomy" id="1419009"/>
    <lineage>
        <taxon>Eukaryota</taxon>
        <taxon>Fungi</taxon>
        <taxon>Dikarya</taxon>
        <taxon>Basidiomycota</taxon>
        <taxon>Agaricomycotina</taxon>
        <taxon>Agaricomycetes</taxon>
        <taxon>Phallomycetidae</taxon>
        <taxon>Phallales</taxon>
        <taxon>Clathraceae</taxon>
        <taxon>Clathrus</taxon>
    </lineage>
</organism>
<dbReference type="EMBL" id="BPWL01000007">
    <property type="protein sequence ID" value="GJJ12701.1"/>
    <property type="molecule type" value="Genomic_DNA"/>
</dbReference>
<proteinExistence type="predicted"/>
<keyword evidence="2" id="KW-1185">Reference proteome</keyword>
<comment type="caution">
    <text evidence="1">The sequence shown here is derived from an EMBL/GenBank/DDBJ whole genome shotgun (WGS) entry which is preliminary data.</text>
</comment>